<reference evidence="4 5" key="1">
    <citation type="submission" date="2022-06" db="EMBL/GenBank/DDBJ databases">
        <title>Fructobacillus taiwanensis sp. nov., isolated from the honeybee.</title>
        <authorList>
            <person name="Chen Y.-S."/>
            <person name="Wang L.-T."/>
            <person name="Lee Y.-S."/>
            <person name="Chang Y.-C."/>
            <person name="Wu H.-C."/>
            <person name="Liao C.-Y."/>
            <person name="Chen W.-H."/>
            <person name="Deng J.-N."/>
            <person name="Wang Y.-H."/>
        </authorList>
    </citation>
    <scope>NUCLEOTIDE SEQUENCE [LARGE SCALE GENOMIC DNA]</scope>
    <source>
        <strain evidence="4 5">W13</strain>
    </source>
</reference>
<keyword evidence="3" id="KW-1133">Transmembrane helix</keyword>
<comment type="caution">
    <text evidence="4">The sequence shown here is derived from an EMBL/GenBank/DDBJ whole genome shotgun (WGS) entry which is preliminary data.</text>
</comment>
<evidence type="ECO:0000313" key="5">
    <source>
        <dbReference type="Proteomes" id="UP001523234"/>
    </source>
</evidence>
<protein>
    <submittedName>
        <fullName evidence="4">Type II secretion system GspH family protein</fullName>
    </submittedName>
</protein>
<evidence type="ECO:0000256" key="1">
    <source>
        <dbReference type="ARBA" id="ARBA00004241"/>
    </source>
</evidence>
<dbReference type="EMBL" id="JAMWYK010000001">
    <property type="protein sequence ID" value="MCO0831813.1"/>
    <property type="molecule type" value="Genomic_DNA"/>
</dbReference>
<accession>A0ABT0ZP89</accession>
<sequence length="141" mass="16270">MLKAIQHNFRNRKAAFTLVESLIVLAIVSATLFLCVTLQPKKETGMVMATFKKRFSLLYQSERLLAQEKEQMLSMTFSKNALWTEHERLVLPEGYRVRGEEVVKISASGFVSPKTILFIDDIRKKIFRLVILFGGGDYYFE</sequence>
<keyword evidence="3" id="KW-0812">Transmembrane</keyword>
<dbReference type="Proteomes" id="UP001523234">
    <property type="component" value="Unassembled WGS sequence"/>
</dbReference>
<evidence type="ECO:0000256" key="2">
    <source>
        <dbReference type="ARBA" id="ARBA00023287"/>
    </source>
</evidence>
<evidence type="ECO:0000256" key="3">
    <source>
        <dbReference type="SAM" id="Phobius"/>
    </source>
</evidence>
<keyword evidence="2" id="KW-0178">Competence</keyword>
<feature type="transmembrane region" description="Helical" evidence="3">
    <location>
        <begin position="15"/>
        <end position="38"/>
    </location>
</feature>
<keyword evidence="5" id="KW-1185">Reference proteome</keyword>
<gene>
    <name evidence="4" type="ORF">NFX39_01725</name>
</gene>
<name>A0ABT0ZP89_9LACO</name>
<dbReference type="RefSeq" id="WP_252442420.1">
    <property type="nucleotide sequence ID" value="NZ_JAMWYK010000001.1"/>
</dbReference>
<comment type="subcellular location">
    <subcellularLocation>
        <location evidence="1">Cell surface</location>
    </subcellularLocation>
</comment>
<keyword evidence="3" id="KW-0472">Membrane</keyword>
<dbReference type="Pfam" id="PF07963">
    <property type="entry name" value="N_methyl"/>
    <property type="match status" value="1"/>
</dbReference>
<proteinExistence type="predicted"/>
<dbReference type="NCBIfam" id="TIGR02532">
    <property type="entry name" value="IV_pilin_GFxxxE"/>
    <property type="match status" value="1"/>
</dbReference>
<organism evidence="4 5">
    <name type="scientific">Fructobacillus apis</name>
    <dbReference type="NCBI Taxonomy" id="2935017"/>
    <lineage>
        <taxon>Bacteria</taxon>
        <taxon>Bacillati</taxon>
        <taxon>Bacillota</taxon>
        <taxon>Bacilli</taxon>
        <taxon>Lactobacillales</taxon>
        <taxon>Lactobacillaceae</taxon>
        <taxon>Fructobacillus</taxon>
    </lineage>
</organism>
<evidence type="ECO:0000313" key="4">
    <source>
        <dbReference type="EMBL" id="MCO0831813.1"/>
    </source>
</evidence>
<dbReference type="InterPro" id="IPR012902">
    <property type="entry name" value="N_methyl_site"/>
</dbReference>